<evidence type="ECO:0000313" key="1">
    <source>
        <dbReference type="EMBL" id="GGX26050.1"/>
    </source>
</evidence>
<organism evidence="1 2">
    <name type="scientific">Aquimarina muelleri</name>
    <dbReference type="NCBI Taxonomy" id="279356"/>
    <lineage>
        <taxon>Bacteria</taxon>
        <taxon>Pseudomonadati</taxon>
        <taxon>Bacteroidota</taxon>
        <taxon>Flavobacteriia</taxon>
        <taxon>Flavobacteriales</taxon>
        <taxon>Flavobacteriaceae</taxon>
        <taxon>Aquimarina</taxon>
    </lineage>
</organism>
<dbReference type="AlphaFoldDB" id="A0A918JXU4"/>
<protein>
    <submittedName>
        <fullName evidence="1">Uncharacterized protein</fullName>
    </submittedName>
</protein>
<accession>A0A918JXU4</accession>
<gene>
    <name evidence="1" type="ORF">GCM10007384_28880</name>
</gene>
<keyword evidence="2" id="KW-1185">Reference proteome</keyword>
<dbReference type="Pfam" id="PF17642">
    <property type="entry name" value="TssD"/>
    <property type="match status" value="1"/>
</dbReference>
<proteinExistence type="predicted"/>
<dbReference type="GO" id="GO:0033104">
    <property type="term" value="C:type VI protein secretion system complex"/>
    <property type="evidence" value="ECO:0007669"/>
    <property type="project" value="InterPro"/>
</dbReference>
<name>A0A918JXU4_9FLAO</name>
<dbReference type="EMBL" id="BMWS01000021">
    <property type="protein sequence ID" value="GGX26050.1"/>
    <property type="molecule type" value="Genomic_DNA"/>
</dbReference>
<dbReference type="InterPro" id="IPR041408">
    <property type="entry name" value="Hcp_Tssd"/>
</dbReference>
<dbReference type="RefSeq" id="WP_027412624.1">
    <property type="nucleotide sequence ID" value="NZ_BMWS01000021.1"/>
</dbReference>
<comment type="caution">
    <text evidence="1">The sequence shown here is derived from an EMBL/GenBank/DDBJ whole genome shotgun (WGS) entry which is preliminary data.</text>
</comment>
<sequence length="525" mass="60791">MIKAKLFVLGTIRELLWTDLEYNRFLNHKTGRCGEIPQGGLVTLAFASGYDDDRLLRWMTHSPKDEFCTLTECKIVFYEGDFDGTILFEYKFNDTALIYWEEKFTAIGEEPMTVTMTISAAIQEVKGVTLVKPWQESWVFPSEKMPYQAVGNEEKKQYFVEKIEVIELDEGSTNGNTNNKMGFIYGKEYTLKVTKFRNDEIPSNLNQIKWGYTYEPDDGSTFVGACKETGEKVTFKANDLELCGKTITFYAYIEKKENEAELGVFHHNRFRWFDRKKIKNELNKREKYPELANQSRTPTCGMASIFYILAKKDFNTYKNFILDLHQTGVAKCNSYNVDVSNSEHLLKMNPVTNSQYPQSYSKMPYIDWIPFSCVRDQENDLLINYNGEMSKSSLDEFSGATLPHEIKKLMKEILGFKNIINDTNLIFNKDSQDFGEISAKELKKLQDLYLEGYDICLFINTNMINNIKSGVFTTIEHWVVFEGIVGGTLSWDEYEFKVFTWGGFENIINNPESFRSNYYGYVAGK</sequence>
<evidence type="ECO:0000313" key="2">
    <source>
        <dbReference type="Proteomes" id="UP000601108"/>
    </source>
</evidence>
<reference evidence="1 2" key="1">
    <citation type="journal article" date="2014" name="Int. J. Syst. Evol. Microbiol.">
        <title>Complete genome sequence of Corynebacterium casei LMG S-19264T (=DSM 44701T), isolated from a smear-ripened cheese.</title>
        <authorList>
            <consortium name="US DOE Joint Genome Institute (JGI-PGF)"/>
            <person name="Walter F."/>
            <person name="Albersmeier A."/>
            <person name="Kalinowski J."/>
            <person name="Ruckert C."/>
        </authorList>
    </citation>
    <scope>NUCLEOTIDE SEQUENCE [LARGE SCALE GENOMIC DNA]</scope>
    <source>
        <strain evidence="1 2">KCTC 12285</strain>
    </source>
</reference>
<dbReference type="Proteomes" id="UP000601108">
    <property type="component" value="Unassembled WGS sequence"/>
</dbReference>